<dbReference type="SUPFAM" id="SSF101386">
    <property type="entry name" value="all-alpha NTP pyrophosphatases"/>
    <property type="match status" value="1"/>
</dbReference>
<keyword evidence="2" id="KW-1185">Reference proteome</keyword>
<dbReference type="HOGENOM" id="CLU_105318_0_0_9"/>
<dbReference type="InterPro" id="IPR016947">
    <property type="entry name" value="UCP030140"/>
</dbReference>
<gene>
    <name evidence="1" type="ORF">U729_1037</name>
</gene>
<proteinExistence type="predicted"/>
<organism evidence="1 2">
    <name type="scientific">Clostridium baratii str. Sullivan</name>
    <dbReference type="NCBI Taxonomy" id="1415775"/>
    <lineage>
        <taxon>Bacteria</taxon>
        <taxon>Bacillati</taxon>
        <taxon>Bacillota</taxon>
        <taxon>Clostridia</taxon>
        <taxon>Eubacteriales</taxon>
        <taxon>Clostridiaceae</taxon>
        <taxon>Clostridium</taxon>
    </lineage>
</organism>
<dbReference type="EMBL" id="CP006905">
    <property type="protein sequence ID" value="AIY84283.1"/>
    <property type="molecule type" value="Genomic_DNA"/>
</dbReference>
<dbReference type="OrthoDB" id="5506143at2"/>
<dbReference type="Pfam" id="PF08761">
    <property type="entry name" value="dUTPase_2"/>
    <property type="match status" value="1"/>
</dbReference>
<dbReference type="RefSeq" id="WP_039312249.1">
    <property type="nucleotide sequence ID" value="NZ_CP006905.1"/>
</dbReference>
<protein>
    <submittedName>
        <fullName evidence="1">dUTPase family protein</fullName>
    </submittedName>
</protein>
<dbReference type="Proteomes" id="UP000030635">
    <property type="component" value="Chromosome"/>
</dbReference>
<evidence type="ECO:0000313" key="1">
    <source>
        <dbReference type="EMBL" id="AIY84283.1"/>
    </source>
</evidence>
<sequence length="153" mass="17682">MFVNDLFKEQKEFDEKLRINPELTEYKIKARKNLELHVKLSDLANATQCFAYTEDVLPSINDTTIFSKYLDCLRQVLSIGITNHYDNLAELFAQPTEDCLSDQFLNLYIDINDLIISRSEDHFKTLFEDLLTLGSTLGFSEDKIKGGLEKTFN</sequence>
<evidence type="ECO:0000313" key="2">
    <source>
        <dbReference type="Proteomes" id="UP000030635"/>
    </source>
</evidence>
<dbReference type="GeneID" id="60854507"/>
<reference evidence="1 2" key="1">
    <citation type="journal article" date="2015" name="Infect. Genet. Evol.">
        <title>Genomic sequences of six botulinum neurotoxin-producing strains representing three clostridial species illustrate the mobility and diversity of botulinum neurotoxin genes.</title>
        <authorList>
            <person name="Smith T.J."/>
            <person name="Hill K.K."/>
            <person name="Xie G."/>
            <person name="Foley B.T."/>
            <person name="Williamson C.H."/>
            <person name="Foster J.T."/>
            <person name="Johnson S.L."/>
            <person name="Chertkov O."/>
            <person name="Teshima H."/>
            <person name="Gibbons H.S."/>
            <person name="Johnsky L.A."/>
            <person name="Karavis M.A."/>
            <person name="Smith L.A."/>
        </authorList>
    </citation>
    <scope>NUCLEOTIDE SEQUENCE [LARGE SCALE GENOMIC DNA]</scope>
    <source>
        <strain evidence="1">Sullivan</strain>
    </source>
</reference>
<dbReference type="AlphaFoldDB" id="A0A0A7FXJ7"/>
<dbReference type="KEGG" id="cbv:U729_1037"/>
<dbReference type="eggNOG" id="COG4508">
    <property type="taxonomic scope" value="Bacteria"/>
</dbReference>
<name>A0A0A7FXJ7_9CLOT</name>
<dbReference type="STRING" id="1561.NPD11_1964"/>
<accession>A0A0A7FXJ7</accession>
<dbReference type="InterPro" id="IPR014871">
    <property type="entry name" value="dUTPase/dCTP_pyrophosphatase"/>
</dbReference>
<dbReference type="PIRSF" id="PIRSF030140">
    <property type="entry name" value="UCP030140"/>
    <property type="match status" value="1"/>
</dbReference>